<keyword evidence="1" id="KW-1133">Transmembrane helix</keyword>
<organism evidence="2 3">
    <name type="scientific">Paraburkholderia megapolitana</name>
    <dbReference type="NCBI Taxonomy" id="420953"/>
    <lineage>
        <taxon>Bacteria</taxon>
        <taxon>Pseudomonadati</taxon>
        <taxon>Pseudomonadota</taxon>
        <taxon>Betaproteobacteria</taxon>
        <taxon>Burkholderiales</taxon>
        <taxon>Burkholderiaceae</taxon>
        <taxon>Paraburkholderia</taxon>
    </lineage>
</organism>
<feature type="transmembrane region" description="Helical" evidence="1">
    <location>
        <begin position="39"/>
        <end position="61"/>
    </location>
</feature>
<dbReference type="Proteomes" id="UP000199548">
    <property type="component" value="Unassembled WGS sequence"/>
</dbReference>
<accession>A0A1I3EIF8</accession>
<evidence type="ECO:0000313" key="2">
    <source>
        <dbReference type="EMBL" id="SFH98501.1"/>
    </source>
</evidence>
<name>A0A1I3EIF8_9BURK</name>
<sequence length="147" mass="16527">MLLSLYVQGTGGPAFHWLYTAIVRTFDPDPVTIGSLMSVISYVAALLFEYSVAAALALWVLHTVLRYFLLRDAYDTVGVIESLRQSGLQINRTPVMSMKIRFDAPDGPIVVRLRKLIDLGNMPRRGERVMLRVSRIDPICVKYRGPS</sequence>
<reference evidence="2 3" key="1">
    <citation type="submission" date="2016-10" db="EMBL/GenBank/DDBJ databases">
        <authorList>
            <person name="de Groot N.N."/>
        </authorList>
    </citation>
    <scope>NUCLEOTIDE SEQUENCE [LARGE SCALE GENOMIC DNA]</scope>
    <source>
        <strain evidence="2 3">LMG 23650</strain>
    </source>
</reference>
<keyword evidence="3" id="KW-1185">Reference proteome</keyword>
<evidence type="ECO:0000256" key="1">
    <source>
        <dbReference type="SAM" id="Phobius"/>
    </source>
</evidence>
<dbReference type="EMBL" id="FOQU01000001">
    <property type="protein sequence ID" value="SFH98501.1"/>
    <property type="molecule type" value="Genomic_DNA"/>
</dbReference>
<evidence type="ECO:0000313" key="3">
    <source>
        <dbReference type="Proteomes" id="UP000199548"/>
    </source>
</evidence>
<dbReference type="AlphaFoldDB" id="A0A1I3EIF8"/>
<dbReference type="OrthoDB" id="8590629at2"/>
<protein>
    <submittedName>
        <fullName evidence="2">Uncharacterized protein</fullName>
    </submittedName>
</protein>
<keyword evidence="1" id="KW-0472">Membrane</keyword>
<keyword evidence="1" id="KW-0812">Transmembrane</keyword>
<gene>
    <name evidence="2" type="ORF">SAMN05192543_101884</name>
</gene>
<dbReference type="RefSeq" id="WP_091007904.1">
    <property type="nucleotide sequence ID" value="NZ_CP041743.1"/>
</dbReference>
<proteinExistence type="predicted"/>